<evidence type="ECO:0000256" key="3">
    <source>
        <dbReference type="ARBA" id="ARBA00013120"/>
    </source>
</evidence>
<dbReference type="PANTHER" id="PTHR46278:SF2">
    <property type="entry name" value="ASPARTATE-SEMIALDEHYDE DEHYDROGENASE"/>
    <property type="match status" value="1"/>
</dbReference>
<dbReference type="EC" id="1.2.1.11" evidence="3 12"/>
<dbReference type="RefSeq" id="WP_092057864.1">
    <property type="nucleotide sequence ID" value="NZ_FOJJ01000038.1"/>
</dbReference>
<keyword evidence="15" id="KW-1185">Reference proteome</keyword>
<evidence type="ECO:0000256" key="2">
    <source>
        <dbReference type="ARBA" id="ARBA00011738"/>
    </source>
</evidence>
<keyword evidence="5" id="KW-0791">Threonine biosynthesis</keyword>
<dbReference type="GO" id="GO:0051287">
    <property type="term" value="F:NAD binding"/>
    <property type="evidence" value="ECO:0007669"/>
    <property type="project" value="InterPro"/>
</dbReference>
<dbReference type="GO" id="GO:0009088">
    <property type="term" value="P:threonine biosynthetic process"/>
    <property type="evidence" value="ECO:0007669"/>
    <property type="project" value="UniProtKB-UniRule"/>
</dbReference>
<dbReference type="PANTHER" id="PTHR46278">
    <property type="entry name" value="DEHYDROGENASE, PUTATIVE-RELATED"/>
    <property type="match status" value="1"/>
</dbReference>
<dbReference type="CDD" id="cd02316">
    <property type="entry name" value="VcASADH2_like_N"/>
    <property type="match status" value="1"/>
</dbReference>
<dbReference type="InterPro" id="IPR000534">
    <property type="entry name" value="Semialdehyde_DH_NAD-bd"/>
</dbReference>
<comment type="similarity">
    <text evidence="1">Belongs to the aspartate-semialdehyde dehydrogenase family.</text>
</comment>
<dbReference type="GO" id="GO:0009086">
    <property type="term" value="P:methionine biosynthetic process"/>
    <property type="evidence" value="ECO:0007669"/>
    <property type="project" value="UniProtKB-UniRule"/>
</dbReference>
<feature type="domain" description="Semialdehyde dehydrogenase NAD-binding" evidence="13">
    <location>
        <begin position="6"/>
        <end position="121"/>
    </location>
</feature>
<dbReference type="Pfam" id="PF02774">
    <property type="entry name" value="Semialdhyde_dhC"/>
    <property type="match status" value="1"/>
</dbReference>
<dbReference type="Proteomes" id="UP000317155">
    <property type="component" value="Unassembled WGS sequence"/>
</dbReference>
<keyword evidence="7" id="KW-0220">Diaminopimelate biosynthesis</keyword>
<accession>A0A550JD63</accession>
<dbReference type="Gene3D" id="3.30.360.10">
    <property type="entry name" value="Dihydrodipicolinate Reductase, domain 2"/>
    <property type="match status" value="1"/>
</dbReference>
<dbReference type="GO" id="GO:0004073">
    <property type="term" value="F:aspartate-semialdehyde dehydrogenase activity"/>
    <property type="evidence" value="ECO:0007669"/>
    <property type="project" value="UniProtKB-UniRule"/>
</dbReference>
<name>A0A550JD63_9BACT</name>
<evidence type="ECO:0000256" key="9">
    <source>
        <dbReference type="ARBA" id="ARBA00023154"/>
    </source>
</evidence>
<evidence type="ECO:0000256" key="4">
    <source>
        <dbReference type="ARBA" id="ARBA00022605"/>
    </source>
</evidence>
<dbReference type="SMART" id="SM00859">
    <property type="entry name" value="Semialdhyde_dh"/>
    <property type="match status" value="1"/>
</dbReference>
<dbReference type="PIRSF" id="PIRSF000148">
    <property type="entry name" value="ASA_dh"/>
    <property type="match status" value="1"/>
</dbReference>
<gene>
    <name evidence="14" type="ORF">FL622_09520</name>
</gene>
<keyword evidence="8 14" id="KW-0560">Oxidoreductase</keyword>
<dbReference type="AlphaFoldDB" id="A0A550JD63"/>
<comment type="catalytic activity">
    <reaction evidence="11">
        <text>L-aspartate 4-semialdehyde + phosphate + NADP(+) = 4-phospho-L-aspartate + NADPH + H(+)</text>
        <dbReference type="Rhea" id="RHEA:24284"/>
        <dbReference type="ChEBI" id="CHEBI:15378"/>
        <dbReference type="ChEBI" id="CHEBI:43474"/>
        <dbReference type="ChEBI" id="CHEBI:57535"/>
        <dbReference type="ChEBI" id="CHEBI:57783"/>
        <dbReference type="ChEBI" id="CHEBI:58349"/>
        <dbReference type="ChEBI" id="CHEBI:537519"/>
        <dbReference type="EC" id="1.2.1.11"/>
    </reaction>
</comment>
<dbReference type="GO" id="GO:0009097">
    <property type="term" value="P:isoleucine biosynthetic process"/>
    <property type="evidence" value="ECO:0007669"/>
    <property type="project" value="UniProtKB-UniRule"/>
</dbReference>
<dbReference type="InterPro" id="IPR012280">
    <property type="entry name" value="Semialdhyde_DH_dimer_dom"/>
</dbReference>
<protein>
    <recommendedName>
        <fullName evidence="3 12">Aspartate-semialdehyde dehydrogenase</fullName>
        <ecNumber evidence="3 12">1.2.1.11</ecNumber>
    </recommendedName>
</protein>
<organism evidence="14 15">
    <name type="scientific">Trichloromonas acetexigens</name>
    <dbReference type="NCBI Taxonomy" id="38815"/>
    <lineage>
        <taxon>Bacteria</taxon>
        <taxon>Pseudomonadati</taxon>
        <taxon>Thermodesulfobacteriota</taxon>
        <taxon>Desulfuromonadia</taxon>
        <taxon>Desulfuromonadales</taxon>
        <taxon>Trichloromonadaceae</taxon>
        <taxon>Trichloromonas</taxon>
    </lineage>
</organism>
<evidence type="ECO:0000313" key="15">
    <source>
        <dbReference type="Proteomes" id="UP000317155"/>
    </source>
</evidence>
<evidence type="ECO:0000256" key="1">
    <source>
        <dbReference type="ARBA" id="ARBA00010584"/>
    </source>
</evidence>
<dbReference type="GO" id="GO:0009089">
    <property type="term" value="P:lysine biosynthetic process via diaminopimelate"/>
    <property type="evidence" value="ECO:0007669"/>
    <property type="project" value="UniProtKB-UniRule"/>
</dbReference>
<dbReference type="InterPro" id="IPR036291">
    <property type="entry name" value="NAD(P)-bd_dom_sf"/>
</dbReference>
<dbReference type="InterPro" id="IPR005986">
    <property type="entry name" value="Asp_semialdehyde_DH_beta"/>
</dbReference>
<proteinExistence type="inferred from homology"/>
<evidence type="ECO:0000256" key="5">
    <source>
        <dbReference type="ARBA" id="ARBA00022697"/>
    </source>
</evidence>
<dbReference type="SUPFAM" id="SSF55347">
    <property type="entry name" value="Glyceraldehyde-3-phosphate dehydrogenase-like, C-terminal domain"/>
    <property type="match status" value="1"/>
</dbReference>
<keyword evidence="4" id="KW-0028">Amino-acid biosynthesis</keyword>
<dbReference type="CDD" id="cd18131">
    <property type="entry name" value="ASADH_C_bac_euk_like"/>
    <property type="match status" value="1"/>
</dbReference>
<evidence type="ECO:0000256" key="11">
    <source>
        <dbReference type="ARBA" id="ARBA00047891"/>
    </source>
</evidence>
<evidence type="ECO:0000256" key="8">
    <source>
        <dbReference type="ARBA" id="ARBA00023002"/>
    </source>
</evidence>
<evidence type="ECO:0000256" key="6">
    <source>
        <dbReference type="ARBA" id="ARBA00022857"/>
    </source>
</evidence>
<dbReference type="NCBIfam" id="NF004224">
    <property type="entry name" value="PRK05671.1"/>
    <property type="match status" value="1"/>
</dbReference>
<evidence type="ECO:0000256" key="10">
    <source>
        <dbReference type="ARBA" id="ARBA00023167"/>
    </source>
</evidence>
<evidence type="ECO:0000313" key="14">
    <source>
        <dbReference type="EMBL" id="TRO81137.1"/>
    </source>
</evidence>
<dbReference type="Gene3D" id="3.40.50.720">
    <property type="entry name" value="NAD(P)-binding Rossmann-like Domain"/>
    <property type="match status" value="1"/>
</dbReference>
<dbReference type="NCBIfam" id="NF011456">
    <property type="entry name" value="PRK14874.1"/>
    <property type="match status" value="1"/>
</dbReference>
<sequence>MSKEFHIAVVGATGVVGRQLLEILEERDFPVAQLRLLASERSDGEFLDFRGGSLLVQRLDEEAFAGIDLAFFCAPAAVSARFCPIAAGAGAVCIDFSGAWRIDADVPLVLPEVNPHEIARARGKKIIAIPGAAAAALAVALKPLHQLSPLRRLVVTSVQAVSGAGQAGIDELRVQCGELLNGRPCDAKVFPRQIAFNCLPQNGPFDADGVDAEEAALVHDLRRLLDLPELGVSATAVRVPVFYGYSAAVNVEAQGALSLPQARAALAATPGVALIDEPAEGDYPTPVDAAGQDEVQVGRLRVDGSRPGGLDLWLAADNLRAGAALPAVRVAELLFLGREE</sequence>
<keyword evidence="10" id="KW-0486">Methionine biosynthesis</keyword>
<dbReference type="EMBL" id="VJVV01000006">
    <property type="protein sequence ID" value="TRO81137.1"/>
    <property type="molecule type" value="Genomic_DNA"/>
</dbReference>
<keyword evidence="9" id="KW-0457">Lysine biosynthesis</keyword>
<evidence type="ECO:0000256" key="7">
    <source>
        <dbReference type="ARBA" id="ARBA00022915"/>
    </source>
</evidence>
<dbReference type="OrthoDB" id="9805684at2"/>
<dbReference type="SUPFAM" id="SSF51735">
    <property type="entry name" value="NAD(P)-binding Rossmann-fold domains"/>
    <property type="match status" value="1"/>
</dbReference>
<dbReference type="GO" id="GO:0019877">
    <property type="term" value="P:diaminopimelate biosynthetic process"/>
    <property type="evidence" value="ECO:0007669"/>
    <property type="project" value="UniProtKB-KW"/>
</dbReference>
<evidence type="ECO:0000259" key="13">
    <source>
        <dbReference type="SMART" id="SM00859"/>
    </source>
</evidence>
<comment type="caution">
    <text evidence="14">The sequence shown here is derived from an EMBL/GenBank/DDBJ whole genome shotgun (WGS) entry which is preliminary data.</text>
</comment>
<dbReference type="NCBIfam" id="TIGR01296">
    <property type="entry name" value="asd_B"/>
    <property type="match status" value="1"/>
</dbReference>
<reference evidence="14 15" key="1">
    <citation type="submission" date="2019-07" db="EMBL/GenBank/DDBJ databases">
        <title>Insights of Desulfuromonas acetexigens electromicrobiology.</title>
        <authorList>
            <person name="Katuri K."/>
            <person name="Sapireddy V."/>
            <person name="Shaw D.R."/>
            <person name="Saikaly P."/>
        </authorList>
    </citation>
    <scope>NUCLEOTIDE SEQUENCE [LARGE SCALE GENOMIC DNA]</scope>
    <source>
        <strain evidence="14 15">2873</strain>
    </source>
</reference>
<dbReference type="NCBIfam" id="NF005957">
    <property type="entry name" value="PRK08040.1"/>
    <property type="match status" value="1"/>
</dbReference>
<evidence type="ECO:0000256" key="12">
    <source>
        <dbReference type="NCBIfam" id="TIGR01296"/>
    </source>
</evidence>
<dbReference type="GO" id="GO:0046983">
    <property type="term" value="F:protein dimerization activity"/>
    <property type="evidence" value="ECO:0007669"/>
    <property type="project" value="InterPro"/>
</dbReference>
<dbReference type="GO" id="GO:0050661">
    <property type="term" value="F:NADP binding"/>
    <property type="evidence" value="ECO:0007669"/>
    <property type="project" value="InterPro"/>
</dbReference>
<keyword evidence="6" id="KW-0521">NADP</keyword>
<dbReference type="Pfam" id="PF01118">
    <property type="entry name" value="Semialdhyde_dh"/>
    <property type="match status" value="1"/>
</dbReference>
<comment type="subunit">
    <text evidence="2">Homodimer.</text>
</comment>